<evidence type="ECO:0000256" key="1">
    <source>
        <dbReference type="ARBA" id="ARBA00004141"/>
    </source>
</evidence>
<feature type="transmembrane region" description="Helical" evidence="6">
    <location>
        <begin position="224"/>
        <end position="245"/>
    </location>
</feature>
<evidence type="ECO:0000313" key="9">
    <source>
        <dbReference type="Proteomes" id="UP000549394"/>
    </source>
</evidence>
<feature type="transmembrane region" description="Helical" evidence="6">
    <location>
        <begin position="78"/>
        <end position="98"/>
    </location>
</feature>
<protein>
    <submittedName>
        <fullName evidence="8">DgyrCDS7751</fullName>
    </submittedName>
</protein>
<feature type="transmembrane region" description="Helical" evidence="6">
    <location>
        <begin position="127"/>
        <end position="146"/>
    </location>
</feature>
<feature type="transmembrane region" description="Helical" evidence="6">
    <location>
        <begin position="254"/>
        <end position="273"/>
    </location>
</feature>
<gene>
    <name evidence="8" type="ORF">DGYR_LOCUS7391</name>
</gene>
<comment type="subcellular location">
    <subcellularLocation>
        <location evidence="1">Membrane</location>
        <topology evidence="1">Multi-pass membrane protein</topology>
    </subcellularLocation>
</comment>
<reference evidence="8 9" key="1">
    <citation type="submission" date="2020-08" db="EMBL/GenBank/DDBJ databases">
        <authorList>
            <person name="Hejnol A."/>
        </authorList>
    </citation>
    <scope>NUCLEOTIDE SEQUENCE [LARGE SCALE GENOMIC DNA]</scope>
</reference>
<dbReference type="GO" id="GO:0005335">
    <property type="term" value="F:serotonin:sodium:chloride symporter activity"/>
    <property type="evidence" value="ECO:0007669"/>
    <property type="project" value="TreeGrafter"/>
</dbReference>
<name>A0A7I8VT16_9ANNE</name>
<organism evidence="8 9">
    <name type="scientific">Dimorphilus gyrociliatus</name>
    <dbReference type="NCBI Taxonomy" id="2664684"/>
    <lineage>
        <taxon>Eukaryota</taxon>
        <taxon>Metazoa</taxon>
        <taxon>Spiralia</taxon>
        <taxon>Lophotrochozoa</taxon>
        <taxon>Annelida</taxon>
        <taxon>Polychaeta</taxon>
        <taxon>Polychaeta incertae sedis</taxon>
        <taxon>Dinophilidae</taxon>
        <taxon>Dimorphilus</taxon>
    </lineage>
</organism>
<feature type="transmembrane region" description="Helical" evidence="6">
    <location>
        <begin position="52"/>
        <end position="72"/>
    </location>
</feature>
<dbReference type="GO" id="GO:0043195">
    <property type="term" value="C:terminal bouton"/>
    <property type="evidence" value="ECO:0007669"/>
    <property type="project" value="TreeGrafter"/>
</dbReference>
<dbReference type="PROSITE" id="PS50850">
    <property type="entry name" value="MFS"/>
    <property type="match status" value="1"/>
</dbReference>
<dbReference type="InterPro" id="IPR011701">
    <property type="entry name" value="MFS"/>
</dbReference>
<dbReference type="OrthoDB" id="5086884at2759"/>
<keyword evidence="3 6" id="KW-0812">Transmembrane</keyword>
<evidence type="ECO:0000313" key="8">
    <source>
        <dbReference type="EMBL" id="CAD5119106.1"/>
    </source>
</evidence>
<accession>A0A7I8VT16</accession>
<feature type="transmembrane region" description="Helical" evidence="6">
    <location>
        <begin position="166"/>
        <end position="187"/>
    </location>
</feature>
<dbReference type="Proteomes" id="UP000549394">
    <property type="component" value="Unassembled WGS sequence"/>
</dbReference>
<dbReference type="Pfam" id="PF07690">
    <property type="entry name" value="MFS_1"/>
    <property type="match status" value="1"/>
</dbReference>
<dbReference type="GO" id="GO:0015842">
    <property type="term" value="P:aminergic neurotransmitter loading into synaptic vesicle"/>
    <property type="evidence" value="ECO:0007669"/>
    <property type="project" value="TreeGrafter"/>
</dbReference>
<dbReference type="InterPro" id="IPR050930">
    <property type="entry name" value="MFS_Vesicular_Transporter"/>
</dbReference>
<keyword evidence="5 6" id="KW-0472">Membrane</keyword>
<dbReference type="Gene3D" id="1.20.1250.20">
    <property type="entry name" value="MFS general substrate transporter like domains"/>
    <property type="match status" value="2"/>
</dbReference>
<proteinExistence type="predicted"/>
<feature type="domain" description="Major facilitator superfamily (MFS) profile" evidence="7">
    <location>
        <begin position="1"/>
        <end position="279"/>
    </location>
</feature>
<dbReference type="GO" id="GO:0030672">
    <property type="term" value="C:synaptic vesicle membrane"/>
    <property type="evidence" value="ECO:0007669"/>
    <property type="project" value="TreeGrafter"/>
</dbReference>
<dbReference type="InterPro" id="IPR036259">
    <property type="entry name" value="MFS_trans_sf"/>
</dbReference>
<evidence type="ECO:0000256" key="3">
    <source>
        <dbReference type="ARBA" id="ARBA00022692"/>
    </source>
</evidence>
<keyword evidence="9" id="KW-1185">Reference proteome</keyword>
<keyword evidence="2" id="KW-0813">Transport</keyword>
<dbReference type="InterPro" id="IPR020846">
    <property type="entry name" value="MFS_dom"/>
</dbReference>
<dbReference type="PANTHER" id="PTHR23506:SF4">
    <property type="entry name" value="PORTABELLA"/>
    <property type="match status" value="1"/>
</dbReference>
<comment type="caution">
    <text evidence="8">The sequence shown here is derived from an EMBL/GenBank/DDBJ whole genome shotgun (WGS) entry which is preliminary data.</text>
</comment>
<evidence type="ECO:0000256" key="6">
    <source>
        <dbReference type="SAM" id="Phobius"/>
    </source>
</evidence>
<feature type="transmembrane region" description="Helical" evidence="6">
    <location>
        <begin position="194"/>
        <end position="212"/>
    </location>
</feature>
<dbReference type="PANTHER" id="PTHR23506">
    <property type="entry name" value="GH10249P"/>
    <property type="match status" value="1"/>
</dbReference>
<evidence type="ECO:0000256" key="5">
    <source>
        <dbReference type="ARBA" id="ARBA00023136"/>
    </source>
</evidence>
<dbReference type="EMBL" id="CAJFCJ010000009">
    <property type="protein sequence ID" value="CAD5119106.1"/>
    <property type="molecule type" value="Genomic_DNA"/>
</dbReference>
<evidence type="ECO:0000256" key="4">
    <source>
        <dbReference type="ARBA" id="ARBA00022989"/>
    </source>
</evidence>
<evidence type="ECO:0000256" key="2">
    <source>
        <dbReference type="ARBA" id="ARBA00022448"/>
    </source>
</evidence>
<sequence length="279" mass="29895">MFVISCILYTIGTNYVQLLIARSLHGISSAGMNVAGFSALANKYQEDRERSLIIGLAMSGVASGVIVGYPLGGSLYEFVGKTMPFAILTSIGIVQLFLQFTDLPEANESLTIGFGTNHSFYDLLKDFRFLVLFGALLLPEVVIAAIEPTLPRFLEEKMDAEEWEVGAAFLPDSLGFLLGSSLFATLARKIGRKLLTTVSLLLMSACLIASSYSRQVAHLILPQFGVGLGLGGIDASLIPLLALLVDQYCPGQYGAAYAIGQSAICLGFALGIFDCFTHE</sequence>
<dbReference type="SUPFAM" id="SSF103473">
    <property type="entry name" value="MFS general substrate transporter"/>
    <property type="match status" value="1"/>
</dbReference>
<dbReference type="AlphaFoldDB" id="A0A7I8VT16"/>
<evidence type="ECO:0000259" key="7">
    <source>
        <dbReference type="PROSITE" id="PS50850"/>
    </source>
</evidence>
<keyword evidence="4 6" id="KW-1133">Transmembrane helix</keyword>